<evidence type="ECO:0000313" key="15">
    <source>
        <dbReference type="EMBL" id="KAF3453338.1"/>
    </source>
</evidence>
<dbReference type="SMART" id="SM00369">
    <property type="entry name" value="LRR_TYP"/>
    <property type="match status" value="13"/>
</dbReference>
<feature type="chain" id="PRO_5035461341" description="Leucine-rich repeat-containing N-terminal plant-type domain-containing protein" evidence="13">
    <location>
        <begin position="25"/>
        <end position="983"/>
    </location>
</feature>
<dbReference type="Gene3D" id="3.80.10.10">
    <property type="entry name" value="Ribonuclease Inhibitor"/>
    <property type="match status" value="4"/>
</dbReference>
<keyword evidence="7" id="KW-0677">Repeat</keyword>
<reference evidence="15" key="1">
    <citation type="submission" date="2020-03" db="EMBL/GenBank/DDBJ databases">
        <title>A high-quality chromosome-level genome assembly of a woody plant with both climbing and erect habits, Rhamnella rubrinervis.</title>
        <authorList>
            <person name="Lu Z."/>
            <person name="Yang Y."/>
            <person name="Zhu X."/>
            <person name="Sun Y."/>
        </authorList>
    </citation>
    <scope>NUCLEOTIDE SEQUENCE</scope>
    <source>
        <strain evidence="15">BYM</strain>
        <tissue evidence="15">Leaf</tissue>
    </source>
</reference>
<dbReference type="InterPro" id="IPR001611">
    <property type="entry name" value="Leu-rich_rpt"/>
</dbReference>
<dbReference type="Pfam" id="PF12799">
    <property type="entry name" value="LRR_4"/>
    <property type="match status" value="1"/>
</dbReference>
<keyword evidence="5 12" id="KW-0812">Transmembrane</keyword>
<dbReference type="InterPro" id="IPR013210">
    <property type="entry name" value="LRR_N_plant-typ"/>
</dbReference>
<protein>
    <recommendedName>
        <fullName evidence="14">Leucine-rich repeat-containing N-terminal plant-type domain-containing protein</fullName>
    </recommendedName>
</protein>
<dbReference type="FunFam" id="3.80.10.10:FF:000095">
    <property type="entry name" value="LRR receptor-like serine/threonine-protein kinase GSO1"/>
    <property type="match status" value="2"/>
</dbReference>
<dbReference type="PRINTS" id="PR00019">
    <property type="entry name" value="LEURICHRPT"/>
</dbReference>
<evidence type="ECO:0000256" key="1">
    <source>
        <dbReference type="ARBA" id="ARBA00004251"/>
    </source>
</evidence>
<evidence type="ECO:0000256" key="5">
    <source>
        <dbReference type="ARBA" id="ARBA00022692"/>
    </source>
</evidence>
<dbReference type="InterPro" id="IPR046956">
    <property type="entry name" value="RLP23-like"/>
</dbReference>
<comment type="subcellular location">
    <subcellularLocation>
        <location evidence="1">Cell membrane</location>
        <topology evidence="1">Single-pass type I membrane protein</topology>
    </subcellularLocation>
</comment>
<sequence length="983" mass="108345">MCKLGCFLFFFLNFQVLFVTCSSASSSSSPALCPEDQSSALLEFKNTFSIDSYASIYSADEGITTYPKTNSWKEGTDCCKWDGVKCENETGNVIGLDLSCSWLQGPIYSNSSLFLLSHLQTLSLAYNNLQQSQILPEFASLLVSLTHLNLSFCNLNSQVPLELSHLSGLVSLDLSVNNPLTLESSVWESLLQNLTQLREIVLDQVDMSSIAPSSLLNLSFSLTTLSLNQCYLKGEIPGRIVSLPKLQKLFTNISRQLPDSISDLKSLQYLDLAGCEFSGSIPSSMGNLTGMRFLNLGSNSFSGQIPHSFSNLGQLTILCLSQNRFTGQIPDIFGNLSELAGLSLSSNYLEGKLPQSIFNLTQLYHLELSDNRFEGPVPSKLTGLPSLIHLDLSNNSLNGTLPDFVNVSSLEILLLQSNKFSGIIPRSIIELMNLTELNLSSNNLSGVLELNMFSKLQNLTKLTLSYNSQLSTSNTINPNHSLPLLGEFYLSSCNISDFPLFLKALKNLTVLDISNNQIQGNVPNWLFDVGRDSLIYLNLSLNMLTSLKQIPWNKLQTVDLHSNLLQGPLVVPSSPSSISLFSISDNKLTGEIPSAICSMSSLQVLDLSSNRLTGVIPQCLGNLSEYLSVLDLRMNNFHGTIPTTFAEGNRLRNLGLNGNQLEGPIPHQLLKCQSLEVLDLGHNNLTGTFPEWLESLPELQVLVLRSNKFYGGIGDPKISSPFPKLRIIDVSHNNFDGPLPQKYIEKAVMNISYHNAPKYMGELYYRDSVQVTIKDLQIELVSIITIFTTIDFSSNSFGGQIPRLIGKLKSLKGLNLSHNQITGSIPSSLGNLTNLEGLDLSSNELVGEIPLQMADYMTSLAVLNLSHNYLVGRIPSGKQFNTFENDSYAGNLGLCGLPLSKKCGRDEEQTSPPEEESDGSIRFDRNYAFIGYGCGMVIGISIGYMALSRTKYELMIAKMARGGQWSKTKRRRQKQRVNTRGRR</sequence>
<dbReference type="SUPFAM" id="SSF52058">
    <property type="entry name" value="L domain-like"/>
    <property type="match status" value="2"/>
</dbReference>
<feature type="transmembrane region" description="Helical" evidence="12">
    <location>
        <begin position="927"/>
        <end position="947"/>
    </location>
</feature>
<evidence type="ECO:0000259" key="14">
    <source>
        <dbReference type="Pfam" id="PF08263"/>
    </source>
</evidence>
<evidence type="ECO:0000256" key="8">
    <source>
        <dbReference type="ARBA" id="ARBA00022989"/>
    </source>
</evidence>
<evidence type="ECO:0000256" key="9">
    <source>
        <dbReference type="ARBA" id="ARBA00023136"/>
    </source>
</evidence>
<dbReference type="AlphaFoldDB" id="A0A8K0MPL8"/>
<comment type="similarity">
    <text evidence="2">Belongs to the RLP family.</text>
</comment>
<gene>
    <name evidence="15" type="ORF">FNV43_RR03778</name>
</gene>
<dbReference type="Proteomes" id="UP000796880">
    <property type="component" value="Unassembled WGS sequence"/>
</dbReference>
<evidence type="ECO:0000256" key="6">
    <source>
        <dbReference type="ARBA" id="ARBA00022729"/>
    </source>
</evidence>
<dbReference type="Pfam" id="PF13855">
    <property type="entry name" value="LRR_8"/>
    <property type="match status" value="3"/>
</dbReference>
<evidence type="ECO:0000256" key="2">
    <source>
        <dbReference type="ARBA" id="ARBA00009592"/>
    </source>
</evidence>
<keyword evidence="4" id="KW-0433">Leucine-rich repeat</keyword>
<evidence type="ECO:0000256" key="12">
    <source>
        <dbReference type="SAM" id="Phobius"/>
    </source>
</evidence>
<dbReference type="FunFam" id="3.80.10.10:FF:000111">
    <property type="entry name" value="LRR receptor-like serine/threonine-protein kinase ERECTA"/>
    <property type="match status" value="1"/>
</dbReference>
<keyword evidence="9 12" id="KW-0472">Membrane</keyword>
<keyword evidence="6 13" id="KW-0732">Signal</keyword>
<dbReference type="SMART" id="SM00365">
    <property type="entry name" value="LRR_SD22"/>
    <property type="match status" value="8"/>
</dbReference>
<evidence type="ECO:0000256" key="10">
    <source>
        <dbReference type="ARBA" id="ARBA00023170"/>
    </source>
</evidence>
<keyword evidence="8 12" id="KW-1133">Transmembrane helix</keyword>
<dbReference type="InterPro" id="IPR025875">
    <property type="entry name" value="Leu-rich_rpt_4"/>
</dbReference>
<organism evidence="15 16">
    <name type="scientific">Rhamnella rubrinervis</name>
    <dbReference type="NCBI Taxonomy" id="2594499"/>
    <lineage>
        <taxon>Eukaryota</taxon>
        <taxon>Viridiplantae</taxon>
        <taxon>Streptophyta</taxon>
        <taxon>Embryophyta</taxon>
        <taxon>Tracheophyta</taxon>
        <taxon>Spermatophyta</taxon>
        <taxon>Magnoliopsida</taxon>
        <taxon>eudicotyledons</taxon>
        <taxon>Gunneridae</taxon>
        <taxon>Pentapetalae</taxon>
        <taxon>rosids</taxon>
        <taxon>fabids</taxon>
        <taxon>Rosales</taxon>
        <taxon>Rhamnaceae</taxon>
        <taxon>rhamnoid group</taxon>
        <taxon>Rhamneae</taxon>
        <taxon>Rhamnella</taxon>
    </lineage>
</organism>
<keyword evidence="16" id="KW-1185">Reference proteome</keyword>
<dbReference type="InterPro" id="IPR032675">
    <property type="entry name" value="LRR_dom_sf"/>
</dbReference>
<evidence type="ECO:0000256" key="13">
    <source>
        <dbReference type="SAM" id="SignalP"/>
    </source>
</evidence>
<dbReference type="InterPro" id="IPR003591">
    <property type="entry name" value="Leu-rich_rpt_typical-subtyp"/>
</dbReference>
<evidence type="ECO:0000256" key="4">
    <source>
        <dbReference type="ARBA" id="ARBA00022614"/>
    </source>
</evidence>
<feature type="signal peptide" evidence="13">
    <location>
        <begin position="1"/>
        <end position="24"/>
    </location>
</feature>
<dbReference type="PANTHER" id="PTHR48061">
    <property type="entry name" value="LEUCINE-RICH REPEAT RECEPTOR PROTEIN KINASE EMS1-LIKE-RELATED"/>
    <property type="match status" value="1"/>
</dbReference>
<proteinExistence type="inferred from homology"/>
<feature type="domain" description="Leucine-rich repeat-containing N-terminal plant-type" evidence="14">
    <location>
        <begin position="35"/>
        <end position="86"/>
    </location>
</feature>
<dbReference type="EMBL" id="VOIH02000002">
    <property type="protein sequence ID" value="KAF3453338.1"/>
    <property type="molecule type" value="Genomic_DNA"/>
</dbReference>
<dbReference type="Pfam" id="PF08263">
    <property type="entry name" value="LRRNT_2"/>
    <property type="match status" value="1"/>
</dbReference>
<dbReference type="SUPFAM" id="SSF52047">
    <property type="entry name" value="RNI-like"/>
    <property type="match status" value="1"/>
</dbReference>
<keyword evidence="3" id="KW-1003">Cell membrane</keyword>
<name>A0A8K0MPL8_9ROSA</name>
<dbReference type="PROSITE" id="PS51450">
    <property type="entry name" value="LRR"/>
    <property type="match status" value="2"/>
</dbReference>
<evidence type="ECO:0000256" key="7">
    <source>
        <dbReference type="ARBA" id="ARBA00022737"/>
    </source>
</evidence>
<keyword evidence="10" id="KW-0675">Receptor</keyword>
<evidence type="ECO:0000256" key="11">
    <source>
        <dbReference type="ARBA" id="ARBA00023180"/>
    </source>
</evidence>
<evidence type="ECO:0000256" key="3">
    <source>
        <dbReference type="ARBA" id="ARBA00022475"/>
    </source>
</evidence>
<comment type="caution">
    <text evidence="15">The sequence shown here is derived from an EMBL/GenBank/DDBJ whole genome shotgun (WGS) entry which is preliminary data.</text>
</comment>
<keyword evidence="11" id="KW-0325">Glycoprotein</keyword>
<dbReference type="OrthoDB" id="442066at2759"/>
<accession>A0A8K0MPL8</accession>
<dbReference type="PANTHER" id="PTHR48061:SF46">
    <property type="entry name" value="LEUCINE-RICH REPEAT-CONTAINING N-TERMINAL PLANT-TYPE DOMAIN-CONTAINING PROTEIN"/>
    <property type="match status" value="1"/>
</dbReference>
<dbReference type="Pfam" id="PF00560">
    <property type="entry name" value="LRR_1"/>
    <property type="match status" value="6"/>
</dbReference>
<dbReference type="GO" id="GO:0005886">
    <property type="term" value="C:plasma membrane"/>
    <property type="evidence" value="ECO:0007669"/>
    <property type="project" value="UniProtKB-SubCell"/>
</dbReference>
<evidence type="ECO:0000313" key="16">
    <source>
        <dbReference type="Proteomes" id="UP000796880"/>
    </source>
</evidence>